<evidence type="ECO:0000313" key="8">
    <source>
        <dbReference type="EMBL" id="KOS11446.1"/>
    </source>
</evidence>
<keyword evidence="4 7" id="KW-0378">Hydrolase</keyword>
<sequence>MDPITALLDDLLDEIRPMDDGAPAAYIPELAAADPDRLAFAVVGPRGRVRVVGDGEHEFTIQSISKPFVLALALEECGRERVLECVGVEPSGEPFNAISLAHDTGRPANPMVNAGAIATTALVGEPESDIDERTARIVSKLSAFAGRSLWVDEAVYASESATGDRNRALGHLLRSYGVMTGSVEAAVETYFRQCSLLVTVRDLAVMAGTLAFGGVNPVTGVRVVSTRVARDVLSIMSSCGMYDYSGEWLLRVGLPAKSGVSGGLLAVAPSQFGVAAFSPRLDAHGNSVRAIAAVETVSDRFDMHLLESHENVAVPALRIERTGEGRVVRLGGELGFSGTERVIGVLREIAASVPDGTEVVVDASELARTHPAALIALRAEFEVMPEGFRLAE</sequence>
<dbReference type="AlphaFoldDB" id="A0A0M8MFJ2"/>
<dbReference type="Gene3D" id="3.40.710.10">
    <property type="entry name" value="DD-peptidase/beta-lactamase superfamily"/>
    <property type="match status" value="1"/>
</dbReference>
<feature type="binding site" evidence="7">
    <location>
        <position position="113"/>
    </location>
    <ligand>
        <name>substrate</name>
    </ligand>
</feature>
<dbReference type="NCBIfam" id="TIGR03814">
    <property type="entry name" value="Gln_ase"/>
    <property type="match status" value="1"/>
</dbReference>
<dbReference type="Pfam" id="PF04960">
    <property type="entry name" value="Glutaminase"/>
    <property type="match status" value="1"/>
</dbReference>
<reference evidence="8" key="1">
    <citation type="submission" date="2015-04" db="EMBL/GenBank/DDBJ databases">
        <title>Complete genome sequence of Microbacterium chocolatum SIT 101, a bacterium enantioselectively hydrolyzing mesomeric diesters.</title>
        <authorList>
            <person name="Li X."/>
            <person name="Xu Y."/>
        </authorList>
    </citation>
    <scope>NUCLEOTIDE SEQUENCE [LARGE SCALE GENOMIC DNA]</scope>
    <source>
        <strain evidence="8">SIT 101</strain>
    </source>
</reference>
<evidence type="ECO:0000256" key="6">
    <source>
        <dbReference type="ARBA" id="ARBA00070405"/>
    </source>
</evidence>
<dbReference type="GO" id="GO:0006537">
    <property type="term" value="P:glutamate biosynthetic process"/>
    <property type="evidence" value="ECO:0007669"/>
    <property type="project" value="TreeGrafter"/>
</dbReference>
<dbReference type="PATRIC" id="fig|84292.3.peg.1280"/>
<accession>A0A0M8MFJ2</accession>
<comment type="subunit">
    <text evidence="2 7">Homotetramer.</text>
</comment>
<feature type="binding site" evidence="7">
    <location>
        <position position="242"/>
    </location>
    <ligand>
        <name>substrate</name>
    </ligand>
</feature>
<evidence type="ECO:0000256" key="2">
    <source>
        <dbReference type="ARBA" id="ARBA00011881"/>
    </source>
</evidence>
<keyword evidence="7" id="KW-0007">Acetylation</keyword>
<evidence type="ECO:0000256" key="5">
    <source>
        <dbReference type="ARBA" id="ARBA00049534"/>
    </source>
</evidence>
<evidence type="ECO:0000313" key="9">
    <source>
        <dbReference type="Proteomes" id="UP000037737"/>
    </source>
</evidence>
<proteinExistence type="inferred from homology"/>
<dbReference type="InterPro" id="IPR015868">
    <property type="entry name" value="Glutaminase"/>
</dbReference>
<dbReference type="OrthoDB" id="9788822at2"/>
<comment type="catalytic activity">
    <reaction evidence="5 7">
        <text>L-glutamine + H2O = L-glutamate + NH4(+)</text>
        <dbReference type="Rhea" id="RHEA:15889"/>
        <dbReference type="ChEBI" id="CHEBI:15377"/>
        <dbReference type="ChEBI" id="CHEBI:28938"/>
        <dbReference type="ChEBI" id="CHEBI:29985"/>
        <dbReference type="ChEBI" id="CHEBI:58359"/>
        <dbReference type="EC" id="3.5.1.2"/>
    </reaction>
</comment>
<dbReference type="EC" id="3.5.1.2" evidence="3 7"/>
<dbReference type="EMBL" id="LAVO01000005">
    <property type="protein sequence ID" value="KOS11446.1"/>
    <property type="molecule type" value="Genomic_DNA"/>
</dbReference>
<evidence type="ECO:0000256" key="3">
    <source>
        <dbReference type="ARBA" id="ARBA00012918"/>
    </source>
</evidence>
<feature type="binding site" evidence="7">
    <location>
        <position position="159"/>
    </location>
    <ligand>
        <name>substrate</name>
    </ligand>
</feature>
<feature type="binding site" evidence="7">
    <location>
        <position position="63"/>
    </location>
    <ligand>
        <name>substrate</name>
    </ligand>
</feature>
<feature type="binding site" evidence="7">
    <location>
        <position position="190"/>
    </location>
    <ligand>
        <name>substrate</name>
    </ligand>
</feature>
<dbReference type="GO" id="GO:0006543">
    <property type="term" value="P:L-glutamine catabolic process"/>
    <property type="evidence" value="ECO:0007669"/>
    <property type="project" value="TreeGrafter"/>
</dbReference>
<dbReference type="HAMAP" id="MF_00313">
    <property type="entry name" value="Glutaminase"/>
    <property type="match status" value="1"/>
</dbReference>
<organism evidence="8 9">
    <name type="scientific">Microbacterium aurantiacum</name>
    <dbReference type="NCBI Taxonomy" id="162393"/>
    <lineage>
        <taxon>Bacteria</taxon>
        <taxon>Bacillati</taxon>
        <taxon>Actinomycetota</taxon>
        <taxon>Actinomycetes</taxon>
        <taxon>Micrococcales</taxon>
        <taxon>Microbacteriaceae</taxon>
        <taxon>Microbacterium</taxon>
    </lineage>
</organism>
<dbReference type="SUPFAM" id="SSF56601">
    <property type="entry name" value="beta-lactamase/transpeptidase-like"/>
    <property type="match status" value="1"/>
</dbReference>
<evidence type="ECO:0000256" key="4">
    <source>
        <dbReference type="ARBA" id="ARBA00022801"/>
    </source>
</evidence>
<dbReference type="Proteomes" id="UP000037737">
    <property type="component" value="Unassembled WGS sequence"/>
</dbReference>
<dbReference type="PANTHER" id="PTHR12544">
    <property type="entry name" value="GLUTAMINASE"/>
    <property type="match status" value="1"/>
</dbReference>
<keyword evidence="9" id="KW-1185">Reference proteome</keyword>
<evidence type="ECO:0000256" key="1">
    <source>
        <dbReference type="ARBA" id="ARBA00011076"/>
    </source>
</evidence>
<feature type="binding site" evidence="7">
    <location>
        <position position="166"/>
    </location>
    <ligand>
        <name>substrate</name>
    </ligand>
</feature>
<evidence type="ECO:0000256" key="7">
    <source>
        <dbReference type="HAMAP-Rule" id="MF_00313"/>
    </source>
</evidence>
<gene>
    <name evidence="7" type="primary">glsA</name>
    <name evidence="8" type="ORF">XI38_06275</name>
</gene>
<dbReference type="PANTHER" id="PTHR12544:SF29">
    <property type="entry name" value="GLUTAMINASE"/>
    <property type="match status" value="1"/>
</dbReference>
<dbReference type="GO" id="GO:0004359">
    <property type="term" value="F:glutaminase activity"/>
    <property type="evidence" value="ECO:0007669"/>
    <property type="project" value="UniProtKB-UniRule"/>
</dbReference>
<comment type="caution">
    <text evidence="8">The sequence shown here is derived from an EMBL/GenBank/DDBJ whole genome shotgun (WGS) entry which is preliminary data.</text>
</comment>
<protein>
    <recommendedName>
        <fullName evidence="6 7">Glutaminase</fullName>
        <ecNumber evidence="3 7">3.5.1.2</ecNumber>
    </recommendedName>
</protein>
<dbReference type="FunFam" id="3.40.710.10:FF:000005">
    <property type="entry name" value="Glutaminase"/>
    <property type="match status" value="1"/>
</dbReference>
<comment type="similarity">
    <text evidence="1 7">Belongs to the glutaminase family.</text>
</comment>
<name>A0A0M8MFJ2_9MICO</name>
<dbReference type="InterPro" id="IPR012338">
    <property type="entry name" value="Beta-lactam/transpept-like"/>
</dbReference>
<dbReference type="KEGG" id="mcw:A8L33_10165"/>
<feature type="binding site" evidence="7">
    <location>
        <position position="260"/>
    </location>
    <ligand>
        <name>substrate</name>
    </ligand>
</feature>